<protein>
    <recommendedName>
        <fullName evidence="1">Reverse transcriptase domain-containing protein</fullName>
    </recommendedName>
</protein>
<dbReference type="Pfam" id="PF00078">
    <property type="entry name" value="RVT_1"/>
    <property type="match status" value="1"/>
</dbReference>
<dbReference type="PROSITE" id="PS50878">
    <property type="entry name" value="RT_POL"/>
    <property type="match status" value="1"/>
</dbReference>
<dbReference type="SUPFAM" id="SSF56672">
    <property type="entry name" value="DNA/RNA polymerases"/>
    <property type="match status" value="1"/>
</dbReference>
<evidence type="ECO:0000259" key="1">
    <source>
        <dbReference type="PROSITE" id="PS50878"/>
    </source>
</evidence>
<evidence type="ECO:0000313" key="2">
    <source>
        <dbReference type="EMBL" id="KII72265.1"/>
    </source>
</evidence>
<name>A0A0C2N7F8_THEKT</name>
<comment type="caution">
    <text evidence="2">The sequence shown here is derived from an EMBL/GenBank/DDBJ whole genome shotgun (WGS) entry which is preliminary data.</text>
</comment>
<evidence type="ECO:0000313" key="3">
    <source>
        <dbReference type="Proteomes" id="UP000031668"/>
    </source>
</evidence>
<dbReference type="Proteomes" id="UP000031668">
    <property type="component" value="Unassembled WGS sequence"/>
</dbReference>
<keyword evidence="3" id="KW-1185">Reference proteome</keyword>
<gene>
    <name evidence="2" type="ORF">RF11_02888</name>
</gene>
<accession>A0A0C2N7F8</accession>
<reference evidence="2 3" key="1">
    <citation type="journal article" date="2014" name="Genome Biol. Evol.">
        <title>The genome of the myxosporean Thelohanellus kitauei shows adaptations to nutrient acquisition within its fish host.</title>
        <authorList>
            <person name="Yang Y."/>
            <person name="Xiong J."/>
            <person name="Zhou Z."/>
            <person name="Huo F."/>
            <person name="Miao W."/>
            <person name="Ran C."/>
            <person name="Liu Y."/>
            <person name="Zhang J."/>
            <person name="Feng J."/>
            <person name="Wang M."/>
            <person name="Wang M."/>
            <person name="Wang L."/>
            <person name="Yao B."/>
        </authorList>
    </citation>
    <scope>NUCLEOTIDE SEQUENCE [LARGE SCALE GENOMIC DNA]</scope>
    <source>
        <strain evidence="2">Wuqing</strain>
    </source>
</reference>
<organism evidence="2 3">
    <name type="scientific">Thelohanellus kitauei</name>
    <name type="common">Myxosporean</name>
    <dbReference type="NCBI Taxonomy" id="669202"/>
    <lineage>
        <taxon>Eukaryota</taxon>
        <taxon>Metazoa</taxon>
        <taxon>Cnidaria</taxon>
        <taxon>Myxozoa</taxon>
        <taxon>Myxosporea</taxon>
        <taxon>Bivalvulida</taxon>
        <taxon>Platysporina</taxon>
        <taxon>Myxobolidae</taxon>
        <taxon>Thelohanellus</taxon>
    </lineage>
</organism>
<dbReference type="InterPro" id="IPR000477">
    <property type="entry name" value="RT_dom"/>
</dbReference>
<dbReference type="AlphaFoldDB" id="A0A0C2N7F8"/>
<dbReference type="OrthoDB" id="9902985at2759"/>
<feature type="domain" description="Reverse transcriptase" evidence="1">
    <location>
        <begin position="1"/>
        <end position="115"/>
    </location>
</feature>
<dbReference type="EMBL" id="JWZT01001315">
    <property type="protein sequence ID" value="KII72265.1"/>
    <property type="molecule type" value="Genomic_DNA"/>
</dbReference>
<dbReference type="InterPro" id="IPR043502">
    <property type="entry name" value="DNA/RNA_pol_sf"/>
</dbReference>
<sequence>MTCSLKTYKEQLKIYYKSGIPQGDPISPLLFNLGIITVHNTLKRIFKLNPIKSILTFTNHLAYMDDIRIYTYRYSNADFKTFELVSNAVGLNLTYEKCGNIDHSMRRDTLSLKSI</sequence>
<proteinExistence type="predicted"/>